<dbReference type="EMBL" id="JAAFGS010000002">
    <property type="protein sequence ID" value="NGZ75339.1"/>
    <property type="molecule type" value="Genomic_DNA"/>
</dbReference>
<accession>A0ABX0F5P9</accession>
<evidence type="ECO:0000313" key="3">
    <source>
        <dbReference type="Proteomes" id="UP000800303"/>
    </source>
</evidence>
<keyword evidence="3" id="KW-1185">Reference proteome</keyword>
<organism evidence="2 3">
    <name type="scientific">Saccharibacillus alkalitolerans</name>
    <dbReference type="NCBI Taxonomy" id="2705290"/>
    <lineage>
        <taxon>Bacteria</taxon>
        <taxon>Bacillati</taxon>
        <taxon>Bacillota</taxon>
        <taxon>Bacilli</taxon>
        <taxon>Bacillales</taxon>
        <taxon>Paenibacillaceae</taxon>
        <taxon>Saccharibacillus</taxon>
    </lineage>
</organism>
<dbReference type="RefSeq" id="WP_166273734.1">
    <property type="nucleotide sequence ID" value="NZ_JAAFGS010000002.1"/>
</dbReference>
<comment type="caution">
    <text evidence="2">The sequence shown here is derived from an EMBL/GenBank/DDBJ whole genome shotgun (WGS) entry which is preliminary data.</text>
</comment>
<proteinExistence type="predicted"/>
<sequence length="365" mass="39947">MMKLLLSKVSAALLLCAAAILPIGTASAAAQTLLSDRWLSAEKVLPVGGGAALLRSSDSAAFLDLDSGRLKRLLPDQKTLDAEVLSNPLKVVLLTAGESGKIEKHVYDGSGKEISSTVYKLKLPERGEARWGAPSAKAKEQLAVRGENLFVLYDSGGHQVLRYDAGIQPSAMYEYVSIEGWDFSAYPYLAIQYQGQRIMASDFFVRTVNLYNKSVRELPSLEIYKQLKIDARNRLQVWNSFGYNGIRPANAASPDPAKKQSFHTVYNLDSGKVSLDHALMFDLQEGLEPSGWETQVAGNYVFVRDLTARTWNLYAADASSPVASAQKDLATKARFLRYDPASKKAYFLVDDSSSAGKAAVRTISF</sequence>
<feature type="chain" id="PRO_5045184971" description="S9 family peptidase" evidence="1">
    <location>
        <begin position="29"/>
        <end position="365"/>
    </location>
</feature>
<dbReference type="Proteomes" id="UP000800303">
    <property type="component" value="Unassembled WGS sequence"/>
</dbReference>
<evidence type="ECO:0000313" key="2">
    <source>
        <dbReference type="EMBL" id="NGZ75339.1"/>
    </source>
</evidence>
<protein>
    <recommendedName>
        <fullName evidence="4">S9 family peptidase</fullName>
    </recommendedName>
</protein>
<evidence type="ECO:0008006" key="4">
    <source>
        <dbReference type="Google" id="ProtNLM"/>
    </source>
</evidence>
<name>A0ABX0F5P9_9BACL</name>
<feature type="signal peptide" evidence="1">
    <location>
        <begin position="1"/>
        <end position="28"/>
    </location>
</feature>
<evidence type="ECO:0000256" key="1">
    <source>
        <dbReference type="SAM" id="SignalP"/>
    </source>
</evidence>
<gene>
    <name evidence="2" type="ORF">GYN08_08400</name>
</gene>
<reference evidence="2 3" key="1">
    <citation type="submission" date="2020-01" db="EMBL/GenBank/DDBJ databases">
        <title>Polyphasic characterisation and genomic insights into a novel alkali tolerant bacterium VR-M41.</title>
        <authorList>
            <person name="Vemuluri V.R."/>
        </authorList>
    </citation>
    <scope>NUCLEOTIDE SEQUENCE [LARGE SCALE GENOMIC DNA]</scope>
    <source>
        <strain evidence="2 3">VR-M41</strain>
    </source>
</reference>
<keyword evidence="1" id="KW-0732">Signal</keyword>